<proteinExistence type="inferred from homology"/>
<evidence type="ECO:0000313" key="10">
    <source>
        <dbReference type="EMBL" id="QIZ10863.1"/>
    </source>
</evidence>
<dbReference type="SUPFAM" id="SSF56534">
    <property type="entry name" value="Aromatic aminoacid monoxygenases, catalytic and oligomerization domains"/>
    <property type="match status" value="1"/>
</dbReference>
<dbReference type="NCBIfam" id="NF010657">
    <property type="entry name" value="PRK14056.1"/>
    <property type="match status" value="1"/>
</dbReference>
<keyword evidence="6" id="KW-0503">Monooxygenase</keyword>
<dbReference type="PANTHER" id="PTHR11473:SF24">
    <property type="entry name" value="PHENYLALANINE-4-HYDROXYLASE"/>
    <property type="match status" value="1"/>
</dbReference>
<evidence type="ECO:0000313" key="11">
    <source>
        <dbReference type="Proteomes" id="UP000501868"/>
    </source>
</evidence>
<evidence type="ECO:0000256" key="5">
    <source>
        <dbReference type="ARBA" id="ARBA00023004"/>
    </source>
</evidence>
<keyword evidence="4" id="KW-0560">Oxidoreductase</keyword>
<dbReference type="Pfam" id="PF00351">
    <property type="entry name" value="Biopterin_H"/>
    <property type="match status" value="2"/>
</dbReference>
<protein>
    <submittedName>
        <fullName evidence="10">Aromatic amino acid hydroxylase</fullName>
    </submittedName>
</protein>
<dbReference type="Gene3D" id="1.10.800.10">
    <property type="entry name" value="Aromatic amino acid hydroxylase"/>
    <property type="match status" value="1"/>
</dbReference>
<evidence type="ECO:0000259" key="9">
    <source>
        <dbReference type="PROSITE" id="PS51410"/>
    </source>
</evidence>
<dbReference type="PROSITE" id="PS51410">
    <property type="entry name" value="BH4_AAA_HYDROXYL_2"/>
    <property type="match status" value="1"/>
</dbReference>
<dbReference type="AlphaFoldDB" id="A0A6H1PBE0"/>
<evidence type="ECO:0000256" key="3">
    <source>
        <dbReference type="ARBA" id="ARBA00022723"/>
    </source>
</evidence>
<dbReference type="InterPro" id="IPR036951">
    <property type="entry name" value="ArAA_hydroxylase_sf"/>
</dbReference>
<evidence type="ECO:0000256" key="2">
    <source>
        <dbReference type="ARBA" id="ARBA00009712"/>
    </source>
</evidence>
<evidence type="ECO:0000256" key="6">
    <source>
        <dbReference type="ARBA" id="ARBA00023033"/>
    </source>
</evidence>
<reference evidence="10 11" key="1">
    <citation type="submission" date="2020-04" db="EMBL/GenBank/DDBJ databases">
        <title>Genome-Wide Identification of 5-Methylcytosine Sites in Bacterial Genomes By High-Throughput Sequencing of MspJI Restriction Fragments.</title>
        <authorList>
            <person name="Wu V."/>
        </authorList>
    </citation>
    <scope>NUCLEOTIDE SEQUENCE [LARGE SCALE GENOMIC DNA]</scope>
    <source>
        <strain evidence="10 11">S2</strain>
    </source>
</reference>
<keyword evidence="8" id="KW-0812">Transmembrane</keyword>
<keyword evidence="8" id="KW-1133">Transmembrane helix</keyword>
<feature type="binding site" evidence="7">
    <location>
        <position position="143"/>
    </location>
    <ligand>
        <name>Fe cation</name>
        <dbReference type="ChEBI" id="CHEBI:24875"/>
    </ligand>
</feature>
<dbReference type="GO" id="GO:0005506">
    <property type="term" value="F:iron ion binding"/>
    <property type="evidence" value="ECO:0007669"/>
    <property type="project" value="InterPro"/>
</dbReference>
<comment type="cofactor">
    <cofactor evidence="1 7">
        <name>Fe(2+)</name>
        <dbReference type="ChEBI" id="CHEBI:29033"/>
    </cofactor>
</comment>
<dbReference type="InterPro" id="IPR036329">
    <property type="entry name" value="Aro-AA_hydroxylase_C_sf"/>
</dbReference>
<reference evidence="10 11" key="2">
    <citation type="submission" date="2020-04" db="EMBL/GenBank/DDBJ databases">
        <authorList>
            <person name="Fomenkov A."/>
            <person name="Anton B.P."/>
            <person name="Roberts R.J."/>
        </authorList>
    </citation>
    <scope>NUCLEOTIDE SEQUENCE [LARGE SCALE GENOMIC DNA]</scope>
    <source>
        <strain evidence="10 11">S2</strain>
    </source>
</reference>
<dbReference type="InterPro" id="IPR001273">
    <property type="entry name" value="ArAA_hydroxylase"/>
</dbReference>
<keyword evidence="8" id="KW-0472">Membrane</keyword>
<comment type="similarity">
    <text evidence="2">Belongs to the biopterin-dependent aromatic amino acid hydroxylase family.</text>
</comment>
<feature type="transmembrane region" description="Helical" evidence="8">
    <location>
        <begin position="91"/>
        <end position="111"/>
    </location>
</feature>
<name>A0A6H1PBE0_PRIMG</name>
<evidence type="ECO:0000256" key="7">
    <source>
        <dbReference type="PIRSR" id="PIRSR601273-2"/>
    </source>
</evidence>
<dbReference type="InterPro" id="IPR019774">
    <property type="entry name" value="Aromatic-AA_hydroxylase_C"/>
</dbReference>
<feature type="binding site" evidence="7">
    <location>
        <position position="228"/>
    </location>
    <ligand>
        <name>Fe cation</name>
        <dbReference type="ChEBI" id="CHEBI:24875"/>
    </ligand>
</feature>
<gene>
    <name evidence="10" type="ORF">HFZ78_08850</name>
</gene>
<accession>A0A6H1PBE0</accession>
<dbReference type="GO" id="GO:0016714">
    <property type="term" value="F:oxidoreductase activity, acting on paired donors, with incorporation or reduction of molecular oxygen, reduced pteridine as one donor, and incorporation of one atom of oxygen"/>
    <property type="evidence" value="ECO:0007669"/>
    <property type="project" value="InterPro"/>
</dbReference>
<feature type="domain" description="Biopterin-dependent aromatic amino acid hydroxylase family profile" evidence="9">
    <location>
        <begin position="1"/>
        <end position="350"/>
    </location>
</feature>
<feature type="binding site" evidence="7">
    <location>
        <position position="138"/>
    </location>
    <ligand>
        <name>Fe cation</name>
        <dbReference type="ChEBI" id="CHEBI:24875"/>
    </ligand>
</feature>
<keyword evidence="3 7" id="KW-0479">Metal-binding</keyword>
<dbReference type="PANTHER" id="PTHR11473">
    <property type="entry name" value="AROMATIC AMINO ACID HYDROXYLASE"/>
    <property type="match status" value="1"/>
</dbReference>
<organism evidence="10 11">
    <name type="scientific">Priestia megaterium</name>
    <name type="common">Bacillus megaterium</name>
    <dbReference type="NCBI Taxonomy" id="1404"/>
    <lineage>
        <taxon>Bacteria</taxon>
        <taxon>Bacillati</taxon>
        <taxon>Bacillota</taxon>
        <taxon>Bacilli</taxon>
        <taxon>Bacillales</taxon>
        <taxon>Bacillaceae</taxon>
        <taxon>Priestia</taxon>
    </lineage>
</organism>
<evidence type="ECO:0000256" key="4">
    <source>
        <dbReference type="ARBA" id="ARBA00023002"/>
    </source>
</evidence>
<dbReference type="GO" id="GO:0009072">
    <property type="term" value="P:aromatic amino acid metabolic process"/>
    <property type="evidence" value="ECO:0007669"/>
    <property type="project" value="InterPro"/>
</dbReference>
<evidence type="ECO:0000256" key="1">
    <source>
        <dbReference type="ARBA" id="ARBA00001954"/>
    </source>
</evidence>
<sequence length="594" mass="66584">MKEYSLQRRMLKMTGNETKRSPVQLLPYISKQYYNRYTPIDHAVWRFVMKQNHYFLKDIAHPAYVNGLNDSGIKTESIPKVDDMNTSLAKVGWGAVTIAGLIPGTAFYGFLANCILPIATEIRKIQNIAYTPAPDMIHEAAGHAPILLDKSYREFVKKIGEMGAKALSSKEKLEVFKAVRHLTIVAEDPNSTPEQVKEAERLVAEARKKVKGLSEADQVSRLFWWTVEYGLVGDLKNPKIYGAGLLSSVGESQSCLADDVKKIPFSVEECIQTPYDVTKPQPQLFVCKNFDELAAAIDQFASTMAFQKGGTESLEKALQSDNLATFVFSSGLQVTGTLTMILKDDKGEAVYIRTKGPTALSLDQKQLVDHGRETHHKGFGTPIGKLEGKIVIENSSLDQLKDLGIIEGSEADLKFESGVNVKGTVKTILLSAGKPILISFKDCQVKFKDQVLFEPSWGTYDMAVGAEITSVFAGAADPDGYFDWPAIEETNVVEETVVQQSWNQLEKLYEEIRSLRESPVWNEQSWSGLEKVISTLDQQYPNEWLLRLEILELYKKHNGSHPNVKRITEMLLKKNWEKSIKQVIQRGFTLIYNS</sequence>
<evidence type="ECO:0000256" key="8">
    <source>
        <dbReference type="SAM" id="Phobius"/>
    </source>
</evidence>
<dbReference type="EMBL" id="CP051128">
    <property type="protein sequence ID" value="QIZ10863.1"/>
    <property type="molecule type" value="Genomic_DNA"/>
</dbReference>
<keyword evidence="5 7" id="KW-0408">Iron</keyword>
<dbReference type="Proteomes" id="UP000501868">
    <property type="component" value="Chromosome"/>
</dbReference>